<accession>A0A0J6F471</accession>
<dbReference type="VEuPathDB" id="FungiDB:CPAG_04033"/>
<evidence type="ECO:0000313" key="5">
    <source>
        <dbReference type="Proteomes" id="UP000054567"/>
    </source>
</evidence>
<reference evidence="5" key="2">
    <citation type="journal article" date="2009" name="Genome Res.">
        <title>Comparative genomic analyses of the human fungal pathogens Coccidioides and their relatives.</title>
        <authorList>
            <person name="Sharpton T.J."/>
            <person name="Stajich J.E."/>
            <person name="Rounsley S.D."/>
            <person name="Gardner M.J."/>
            <person name="Wortman J.R."/>
            <person name="Jordar V.S."/>
            <person name="Maiti R."/>
            <person name="Kodira C.D."/>
            <person name="Neafsey D.E."/>
            <person name="Zeng Q."/>
            <person name="Hung C.-Y."/>
            <person name="McMahan C."/>
            <person name="Muszewska A."/>
            <person name="Grynberg M."/>
            <person name="Mandel M.A."/>
            <person name="Kellner E.M."/>
            <person name="Barker B.M."/>
            <person name="Galgiani J.N."/>
            <person name="Orbach M.J."/>
            <person name="Kirkland T.N."/>
            <person name="Cole G.T."/>
            <person name="Henn M.R."/>
            <person name="Birren B.W."/>
            <person name="Taylor J.W."/>
        </authorList>
    </citation>
    <scope>NUCLEOTIDE SEQUENCE [LARGE SCALE GENOMIC DNA]</scope>
    <source>
        <strain evidence="5">RMSCC 3488</strain>
    </source>
</reference>
<dbReference type="AlphaFoldDB" id="A0A0J6F471"/>
<reference evidence="4 5" key="1">
    <citation type="submission" date="2007-06" db="EMBL/GenBank/DDBJ databases">
        <title>The Genome Sequence of Coccidioides posadasii RMSCC_3488.</title>
        <authorList>
            <consortium name="Coccidioides Genome Resources Consortium"/>
            <consortium name="The Broad Institute Genome Sequencing Platform"/>
            <person name="Henn M.R."/>
            <person name="Sykes S."/>
            <person name="Young S."/>
            <person name="Jaffe D."/>
            <person name="Berlin A."/>
            <person name="Alvarez P."/>
            <person name="Butler J."/>
            <person name="Gnerre S."/>
            <person name="Grabherr M."/>
            <person name="Mauceli E."/>
            <person name="Brockman W."/>
            <person name="Kodira C."/>
            <person name="Alvarado L."/>
            <person name="Zeng Q."/>
            <person name="Crawford M."/>
            <person name="Antoine C."/>
            <person name="Devon K."/>
            <person name="Galgiani J."/>
            <person name="Orsborn K."/>
            <person name="Lewis M.L."/>
            <person name="Nusbaum C."/>
            <person name="Galagan J."/>
            <person name="Birren B."/>
        </authorList>
    </citation>
    <scope>NUCLEOTIDE SEQUENCE [LARGE SCALE GENOMIC DNA]</scope>
    <source>
        <strain evidence="4 5">RMSCC 3488</strain>
    </source>
</reference>
<protein>
    <submittedName>
        <fullName evidence="4">Sorbose reductase SOU1</fullName>
    </submittedName>
</protein>
<dbReference type="InterPro" id="IPR036291">
    <property type="entry name" value="NAD(P)-bd_dom_sf"/>
</dbReference>
<dbReference type="PRINTS" id="PR00080">
    <property type="entry name" value="SDRFAMILY"/>
</dbReference>
<dbReference type="GO" id="GO:0050085">
    <property type="term" value="F:mannitol 2-dehydrogenase (NADP+) activity"/>
    <property type="evidence" value="ECO:0007669"/>
    <property type="project" value="UniProtKB-ARBA"/>
</dbReference>
<evidence type="ECO:0000256" key="2">
    <source>
        <dbReference type="ARBA" id="ARBA00022857"/>
    </source>
</evidence>
<evidence type="ECO:0000313" key="4">
    <source>
        <dbReference type="EMBL" id="KMM67701.1"/>
    </source>
</evidence>
<dbReference type="Pfam" id="PF13561">
    <property type="entry name" value="adh_short_C2"/>
    <property type="match status" value="1"/>
</dbReference>
<dbReference type="PANTHER" id="PTHR43008">
    <property type="entry name" value="BENZIL REDUCTASE"/>
    <property type="match status" value="1"/>
</dbReference>
<dbReference type="Gene3D" id="3.40.50.720">
    <property type="entry name" value="NAD(P)-binding Rossmann-like Domain"/>
    <property type="match status" value="1"/>
</dbReference>
<dbReference type="EMBL" id="DS268110">
    <property type="protein sequence ID" value="KMM67701.1"/>
    <property type="molecule type" value="Genomic_DNA"/>
</dbReference>
<dbReference type="PANTHER" id="PTHR43008:SF13">
    <property type="entry name" value="L-XYLULOSE REDUCTASE-RELATED"/>
    <property type="match status" value="1"/>
</dbReference>
<dbReference type="FunFam" id="3.40.50.720:FF:000090">
    <property type="entry name" value="NADP-dependent mannitol dehydrogenase"/>
    <property type="match status" value="1"/>
</dbReference>
<comment type="similarity">
    <text evidence="1">Belongs to the short-chain dehydrogenases/reductases (SDR) family.</text>
</comment>
<evidence type="ECO:0000256" key="3">
    <source>
        <dbReference type="ARBA" id="ARBA00023002"/>
    </source>
</evidence>
<keyword evidence="3" id="KW-0560">Oxidoreductase</keyword>
<dbReference type="OrthoDB" id="1888931at2759"/>
<dbReference type="SUPFAM" id="SSF51735">
    <property type="entry name" value="NAD(P)-binding Rossmann-fold domains"/>
    <property type="match status" value="1"/>
</dbReference>
<evidence type="ECO:0000256" key="1">
    <source>
        <dbReference type="ARBA" id="ARBA00006484"/>
    </source>
</evidence>
<name>A0A0J6F471_COCPO</name>
<gene>
    <name evidence="4" type="ORF">CPAG_04033</name>
</gene>
<dbReference type="InterPro" id="IPR020904">
    <property type="entry name" value="Sc_DH/Rdtase_CS"/>
</dbReference>
<dbReference type="PRINTS" id="PR00081">
    <property type="entry name" value="GDHRDH"/>
</dbReference>
<organism evidence="4 5">
    <name type="scientific">Coccidioides posadasii RMSCC 3488</name>
    <dbReference type="NCBI Taxonomy" id="454284"/>
    <lineage>
        <taxon>Eukaryota</taxon>
        <taxon>Fungi</taxon>
        <taxon>Dikarya</taxon>
        <taxon>Ascomycota</taxon>
        <taxon>Pezizomycotina</taxon>
        <taxon>Eurotiomycetes</taxon>
        <taxon>Eurotiomycetidae</taxon>
        <taxon>Onygenales</taxon>
        <taxon>Onygenaceae</taxon>
        <taxon>Coccidioides</taxon>
    </lineage>
</organism>
<reference evidence="5" key="3">
    <citation type="journal article" date="2010" name="Genome Res.">
        <title>Population genomic sequencing of Coccidioides fungi reveals recent hybridization and transposon control.</title>
        <authorList>
            <person name="Neafsey D.E."/>
            <person name="Barker B.M."/>
            <person name="Sharpton T.J."/>
            <person name="Stajich J.E."/>
            <person name="Park D.J."/>
            <person name="Whiston E."/>
            <person name="Hung C.-Y."/>
            <person name="McMahan C."/>
            <person name="White J."/>
            <person name="Sykes S."/>
            <person name="Heiman D."/>
            <person name="Young S."/>
            <person name="Zeng Q."/>
            <person name="Abouelleil A."/>
            <person name="Aftuck L."/>
            <person name="Bessette D."/>
            <person name="Brown A."/>
            <person name="FitzGerald M."/>
            <person name="Lui A."/>
            <person name="Macdonald J.P."/>
            <person name="Priest M."/>
            <person name="Orbach M.J."/>
            <person name="Galgiani J.N."/>
            <person name="Kirkland T.N."/>
            <person name="Cole G.T."/>
            <person name="Birren B.W."/>
            <person name="Henn M.R."/>
            <person name="Taylor J.W."/>
            <person name="Rounsley S.D."/>
        </authorList>
    </citation>
    <scope>NUCLEOTIDE SEQUENCE [LARGE SCALE GENOMIC DNA]</scope>
    <source>
        <strain evidence="5">RMSCC 3488</strain>
    </source>
</reference>
<keyword evidence="2" id="KW-0521">NADP</keyword>
<dbReference type="PROSITE" id="PS00061">
    <property type="entry name" value="ADH_SHORT"/>
    <property type="match status" value="1"/>
</dbReference>
<dbReference type="InterPro" id="IPR002347">
    <property type="entry name" value="SDR_fam"/>
</dbReference>
<sequence>MDSAISNKGASWSLQNTQAPSADRGVMALFSLKGKTAIIAGAAAGIGLAVAQAYAEAGANVALWYHSNKSAHDRAAEIEKKYGVQSRAYQVNVQEPQQIENAVQTVLKEFNGRLDIFVANSGIPWTQGAVTAGQLDHYRKVISPDLDGVYSAARAVAPVWRRQKQEGTDINGNKLHNFTYGSFIATASMSGHIVNVPQLQAAYNAAKAGVIHLCKSLAMEWVQFARANSISPGYIATELSSFLGEDTLKMLQGKIPMGREGQPHELAGAYVYLASDASSYTTGTDIIVDGGYTCP</sequence>
<dbReference type="GO" id="GO:0019594">
    <property type="term" value="P:mannitol metabolic process"/>
    <property type="evidence" value="ECO:0007669"/>
    <property type="project" value="UniProtKB-ARBA"/>
</dbReference>
<proteinExistence type="inferred from homology"/>
<dbReference type="Proteomes" id="UP000054567">
    <property type="component" value="Unassembled WGS sequence"/>
</dbReference>
<dbReference type="GO" id="GO:0050664">
    <property type="term" value="F:oxidoreductase activity, acting on NAD(P)H, oxygen as acceptor"/>
    <property type="evidence" value="ECO:0007669"/>
    <property type="project" value="TreeGrafter"/>
</dbReference>